<protein>
    <recommendedName>
        <fullName evidence="4">HupE/UreJ family protein</fullName>
    </recommendedName>
</protein>
<gene>
    <name evidence="2" type="ORF">C4B68_06010</name>
</gene>
<dbReference type="Pfam" id="PF13795">
    <property type="entry name" value="HupE_UreJ_2"/>
    <property type="match status" value="1"/>
</dbReference>
<feature type="transmembrane region" description="Helical" evidence="1">
    <location>
        <begin position="224"/>
        <end position="241"/>
    </location>
</feature>
<keyword evidence="3" id="KW-1185">Reference proteome</keyword>
<accession>A0ABM6SM47</accession>
<feature type="transmembrane region" description="Helical" evidence="1">
    <location>
        <begin position="303"/>
        <end position="323"/>
    </location>
</feature>
<proteinExistence type="predicted"/>
<feature type="transmembrane region" description="Helical" evidence="1">
    <location>
        <begin position="372"/>
        <end position="393"/>
    </location>
</feature>
<keyword evidence="1" id="KW-0812">Transmembrane</keyword>
<keyword evidence="1" id="KW-0472">Membrane</keyword>
<evidence type="ECO:0000313" key="3">
    <source>
        <dbReference type="Proteomes" id="UP000238413"/>
    </source>
</evidence>
<evidence type="ECO:0000313" key="2">
    <source>
        <dbReference type="EMBL" id="AVH55409.1"/>
    </source>
</evidence>
<name>A0ABM6SM47_9ACTN</name>
<feature type="transmembrane region" description="Helical" evidence="1">
    <location>
        <begin position="335"/>
        <end position="360"/>
    </location>
</feature>
<sequence length="400" mass="41594">MPGVERALQGWGRPPFPSPRKCSTVRLLTFLVALVAVLFVAPPAQAHVRETSVVVDLHGQGDGVAAVVDVEYDVLARLLSLDGALSPDAAGADGTAAEVPTGVRRSSLDAHASDVEAYVGERLRLSRGSIGCTAADGARVELADSGAARVALAYDCPASGALTVRSDIFRPSDGVIDGTTTKVVYDIDGSRGSTLLDTARTSVTVGHTDLLGEIPRFVKLGAEHLYFGLDHVLFLLALLLGAKRLRDVVGVVTAFTVAHSVTLVPAAIGWVSVPGWIVEPLIALSIAFVALDNLLSTRTRHRLPVVFGFGLLHGLGFAGALSIDGPLSVSMLANLVAFNVGIELAQLTIIALAFPALLFLRRAATTPVAARALTLGTVAATVVVAGAGLVWFVERSPLLT</sequence>
<feature type="transmembrane region" description="Helical" evidence="1">
    <location>
        <begin position="248"/>
        <end position="268"/>
    </location>
</feature>
<dbReference type="Proteomes" id="UP000238413">
    <property type="component" value="Chromosome"/>
</dbReference>
<dbReference type="EMBL" id="CP026652">
    <property type="protein sequence ID" value="AVH55409.1"/>
    <property type="molecule type" value="Genomic_DNA"/>
</dbReference>
<evidence type="ECO:0000256" key="1">
    <source>
        <dbReference type="SAM" id="Phobius"/>
    </source>
</evidence>
<evidence type="ECO:0008006" key="4">
    <source>
        <dbReference type="Google" id="ProtNLM"/>
    </source>
</evidence>
<reference evidence="2 3" key="1">
    <citation type="submission" date="2018-02" db="EMBL/GenBank/DDBJ databases">
        <title>Complete genome sequence of Streptomyces dengpaensis, the producer of angucyclines.</title>
        <authorList>
            <person name="Yumei L."/>
        </authorList>
    </citation>
    <scope>NUCLEOTIDE SEQUENCE [LARGE SCALE GENOMIC DNA]</scope>
    <source>
        <strain evidence="2 3">XZHG99</strain>
    </source>
</reference>
<keyword evidence="1" id="KW-1133">Transmembrane helix</keyword>
<dbReference type="InterPro" id="IPR032809">
    <property type="entry name" value="Put_HupE_UreJ"/>
</dbReference>
<organism evidence="2 3">
    <name type="scientific">Streptomyces dengpaensis</name>
    <dbReference type="NCBI Taxonomy" id="2049881"/>
    <lineage>
        <taxon>Bacteria</taxon>
        <taxon>Bacillati</taxon>
        <taxon>Actinomycetota</taxon>
        <taxon>Actinomycetes</taxon>
        <taxon>Kitasatosporales</taxon>
        <taxon>Streptomycetaceae</taxon>
        <taxon>Streptomyces</taxon>
    </lineage>
</organism>
<feature type="transmembrane region" description="Helical" evidence="1">
    <location>
        <begin position="274"/>
        <end position="291"/>
    </location>
</feature>